<dbReference type="InterPro" id="IPR029024">
    <property type="entry name" value="TerB-like"/>
</dbReference>
<dbReference type="Pfam" id="PF05099">
    <property type="entry name" value="TerB"/>
    <property type="match status" value="1"/>
</dbReference>
<evidence type="ECO:0000259" key="1">
    <source>
        <dbReference type="Pfam" id="PF05099"/>
    </source>
</evidence>
<protein>
    <submittedName>
        <fullName evidence="2">TerB family tellurite resistance protein</fullName>
    </submittedName>
</protein>
<reference evidence="3" key="1">
    <citation type="journal article" date="2019" name="Int. J. Syst. Evol. Microbiol.">
        <title>The Global Catalogue of Microorganisms (GCM) 10K type strain sequencing project: providing services to taxonomists for standard genome sequencing and annotation.</title>
        <authorList>
            <consortium name="The Broad Institute Genomics Platform"/>
            <consortium name="The Broad Institute Genome Sequencing Center for Infectious Disease"/>
            <person name="Wu L."/>
            <person name="Ma J."/>
        </authorList>
    </citation>
    <scope>NUCLEOTIDE SEQUENCE [LARGE SCALE GENOMIC DNA]</scope>
    <source>
        <strain evidence="3">CCUG 60023</strain>
    </source>
</reference>
<proteinExistence type="predicted"/>
<dbReference type="SUPFAM" id="SSF158682">
    <property type="entry name" value="TerB-like"/>
    <property type="match status" value="1"/>
</dbReference>
<dbReference type="EMBL" id="JBHTJV010000025">
    <property type="protein sequence ID" value="MFD0917737.1"/>
    <property type="molecule type" value="Genomic_DNA"/>
</dbReference>
<dbReference type="InterPro" id="IPR007791">
    <property type="entry name" value="DjlA_N"/>
</dbReference>
<sequence>MFDRIIEWLEKGEGGDFPSRDVRTAVAAIYYHMMAVDGAVTLREIETFTNILGEQFDLDDDQIHDLMHRGAETDASSPSLFPFASIINSAFDIDKRMAVMDHLVSLADSDGIRHPLETELLEHLAKLFKLSEYEAA</sequence>
<evidence type="ECO:0000313" key="3">
    <source>
        <dbReference type="Proteomes" id="UP001597101"/>
    </source>
</evidence>
<name>A0ABW3FJC2_9HYPH</name>
<evidence type="ECO:0000313" key="2">
    <source>
        <dbReference type="EMBL" id="MFD0917737.1"/>
    </source>
</evidence>
<gene>
    <name evidence="2" type="ORF">ACFQ14_15140</name>
</gene>
<dbReference type="RefSeq" id="WP_377213591.1">
    <property type="nucleotide sequence ID" value="NZ_JBHTJV010000025.1"/>
</dbReference>
<dbReference type="Gene3D" id="1.10.3680.10">
    <property type="entry name" value="TerB-like"/>
    <property type="match status" value="1"/>
</dbReference>
<dbReference type="CDD" id="cd07313">
    <property type="entry name" value="terB_like_2"/>
    <property type="match status" value="1"/>
</dbReference>
<feature type="domain" description="Co-chaperone DjlA N-terminal" evidence="1">
    <location>
        <begin position="24"/>
        <end position="134"/>
    </location>
</feature>
<dbReference type="Proteomes" id="UP001597101">
    <property type="component" value="Unassembled WGS sequence"/>
</dbReference>
<comment type="caution">
    <text evidence="2">The sequence shown here is derived from an EMBL/GenBank/DDBJ whole genome shotgun (WGS) entry which is preliminary data.</text>
</comment>
<keyword evidence="3" id="KW-1185">Reference proteome</keyword>
<accession>A0ABW3FJC2</accession>
<organism evidence="2 3">
    <name type="scientific">Pseudahrensia aquimaris</name>
    <dbReference type="NCBI Taxonomy" id="744461"/>
    <lineage>
        <taxon>Bacteria</taxon>
        <taxon>Pseudomonadati</taxon>
        <taxon>Pseudomonadota</taxon>
        <taxon>Alphaproteobacteria</taxon>
        <taxon>Hyphomicrobiales</taxon>
        <taxon>Ahrensiaceae</taxon>
        <taxon>Pseudahrensia</taxon>
    </lineage>
</organism>